<dbReference type="EMBL" id="UYRS01018653">
    <property type="protein sequence ID" value="VDK38789.1"/>
    <property type="molecule type" value="Genomic_DNA"/>
</dbReference>
<name>A0A0R3WAR0_TAEAS</name>
<dbReference type="WBParaSite" id="TASK_0000765801-mRNA-1">
    <property type="protein sequence ID" value="TASK_0000765801-mRNA-1"/>
    <property type="gene ID" value="TASK_0000765801"/>
</dbReference>
<reference evidence="4" key="1">
    <citation type="submission" date="2017-02" db="UniProtKB">
        <authorList>
            <consortium name="WormBaseParasite"/>
        </authorList>
    </citation>
    <scope>IDENTIFICATION</scope>
</reference>
<sequence length="149" mass="16321">MGTCGVPQGENLVCQLADPQQLFILQNFLLTCVLVCCLPVCLGSVQQVETGRRFFRRSPKKTRTKTFHATTVFDARGRLNRSPSAATGDHVVFSMKKGESGLHNEVASCSNVSKKASLRKDGAFTIFKDSMQPNKLVVNAQAKLHRPVA</sequence>
<keyword evidence="3" id="KW-1185">Reference proteome</keyword>
<accession>A0A0R3WAR0</accession>
<dbReference type="AlphaFoldDB" id="A0A0R3WAR0"/>
<feature type="transmembrane region" description="Helical" evidence="1">
    <location>
        <begin position="28"/>
        <end position="48"/>
    </location>
</feature>
<evidence type="ECO:0000313" key="3">
    <source>
        <dbReference type="Proteomes" id="UP000282613"/>
    </source>
</evidence>
<evidence type="ECO:0000256" key="1">
    <source>
        <dbReference type="SAM" id="Phobius"/>
    </source>
</evidence>
<gene>
    <name evidence="2" type="ORF">TASK_LOCUS7659</name>
</gene>
<evidence type="ECO:0000313" key="2">
    <source>
        <dbReference type="EMBL" id="VDK38789.1"/>
    </source>
</evidence>
<protein>
    <submittedName>
        <fullName evidence="4">Transmembrane protein</fullName>
    </submittedName>
</protein>
<dbReference type="STRING" id="60517.A0A0R3WAR0"/>
<proteinExistence type="predicted"/>
<keyword evidence="1" id="KW-0812">Transmembrane</keyword>
<dbReference type="OrthoDB" id="407959at2759"/>
<evidence type="ECO:0000313" key="4">
    <source>
        <dbReference type="WBParaSite" id="TASK_0000765801-mRNA-1"/>
    </source>
</evidence>
<organism evidence="4">
    <name type="scientific">Taenia asiatica</name>
    <name type="common">Asian tapeworm</name>
    <dbReference type="NCBI Taxonomy" id="60517"/>
    <lineage>
        <taxon>Eukaryota</taxon>
        <taxon>Metazoa</taxon>
        <taxon>Spiralia</taxon>
        <taxon>Lophotrochozoa</taxon>
        <taxon>Platyhelminthes</taxon>
        <taxon>Cestoda</taxon>
        <taxon>Eucestoda</taxon>
        <taxon>Cyclophyllidea</taxon>
        <taxon>Taeniidae</taxon>
        <taxon>Taenia</taxon>
    </lineage>
</organism>
<keyword evidence="1" id="KW-0472">Membrane</keyword>
<reference evidence="2 3" key="2">
    <citation type="submission" date="2018-11" db="EMBL/GenBank/DDBJ databases">
        <authorList>
            <consortium name="Pathogen Informatics"/>
        </authorList>
    </citation>
    <scope>NUCLEOTIDE SEQUENCE [LARGE SCALE GENOMIC DNA]</scope>
</reference>
<dbReference type="Proteomes" id="UP000282613">
    <property type="component" value="Unassembled WGS sequence"/>
</dbReference>
<keyword evidence="1" id="KW-1133">Transmembrane helix</keyword>